<reference evidence="1 2" key="1">
    <citation type="submission" date="2017-07" db="EMBL/GenBank/DDBJ databases">
        <title>The new phylogeny of genus Mycobacterium.</title>
        <authorList>
            <person name="Tortoli E."/>
            <person name="Trovato A."/>
            <person name="Cirillo D.M."/>
        </authorList>
    </citation>
    <scope>NUCLEOTIDE SEQUENCE [LARGE SCALE GENOMIC DNA]</scope>
    <source>
        <strain evidence="1 2">ATCC 33027</strain>
    </source>
</reference>
<organism evidence="1 2">
    <name type="scientific">Mycolicibacterium sphagni</name>
    <dbReference type="NCBI Taxonomy" id="1786"/>
    <lineage>
        <taxon>Bacteria</taxon>
        <taxon>Bacillati</taxon>
        <taxon>Actinomycetota</taxon>
        <taxon>Actinomycetes</taxon>
        <taxon>Mycobacteriales</taxon>
        <taxon>Mycobacteriaceae</taxon>
        <taxon>Mycolicibacterium</taxon>
    </lineage>
</organism>
<sequence>MSAAVCAVLGGCSSTQAHQEPQGQPTVANGVVASAPPKLAHLVGDQNAITFDFIYPEGNPHWTDEAKAALNDAADTLAADLVAPKPVTVTYKLSDDDNPDNLAQASSALVDQEAPGYFRTVV</sequence>
<protein>
    <submittedName>
        <fullName evidence="1">Uncharacterized protein</fullName>
    </submittedName>
</protein>
<dbReference type="AlphaFoldDB" id="A0A255DS23"/>
<keyword evidence="2" id="KW-1185">Reference proteome</keyword>
<gene>
    <name evidence="1" type="ORF">CG716_02665</name>
</gene>
<dbReference type="Proteomes" id="UP000216063">
    <property type="component" value="Unassembled WGS sequence"/>
</dbReference>
<comment type="caution">
    <text evidence="1">The sequence shown here is derived from an EMBL/GenBank/DDBJ whole genome shotgun (WGS) entry which is preliminary data.</text>
</comment>
<proteinExistence type="predicted"/>
<evidence type="ECO:0000313" key="1">
    <source>
        <dbReference type="EMBL" id="OYN82198.1"/>
    </source>
</evidence>
<accession>A0A255DS23</accession>
<evidence type="ECO:0000313" key="2">
    <source>
        <dbReference type="Proteomes" id="UP000216063"/>
    </source>
</evidence>
<dbReference type="RefSeq" id="WP_094476190.1">
    <property type="nucleotide sequence ID" value="NZ_JACKSC010000375.1"/>
</dbReference>
<dbReference type="EMBL" id="NOZR01000002">
    <property type="protein sequence ID" value="OYN82198.1"/>
    <property type="molecule type" value="Genomic_DNA"/>
</dbReference>
<name>A0A255DS23_9MYCO</name>